<comment type="function">
    <text evidence="9">RNA helicase.</text>
</comment>
<dbReference type="EC" id="3.6.4.13" evidence="9"/>
<dbReference type="SMART" id="SM00487">
    <property type="entry name" value="DEXDc"/>
    <property type="match status" value="1"/>
</dbReference>
<dbReference type="PROSITE" id="PS51195">
    <property type="entry name" value="Q_MOTIF"/>
    <property type="match status" value="1"/>
</dbReference>
<gene>
    <name evidence="13" type="ORF">GOP47_0007664</name>
</gene>
<dbReference type="CDD" id="cd17949">
    <property type="entry name" value="DEADc_DDX31"/>
    <property type="match status" value="1"/>
</dbReference>
<protein>
    <recommendedName>
        <fullName evidence="9">ATP-dependent RNA helicase</fullName>
        <ecNumber evidence="9">3.6.4.13</ecNumber>
    </recommendedName>
</protein>
<evidence type="ECO:0000256" key="5">
    <source>
        <dbReference type="ARBA" id="ARBA00022840"/>
    </source>
</evidence>
<dbReference type="InterPro" id="IPR025313">
    <property type="entry name" value="SPB4-like_CTE"/>
</dbReference>
<dbReference type="Pfam" id="PF00271">
    <property type="entry name" value="Helicase_C"/>
    <property type="match status" value="1"/>
</dbReference>
<organism evidence="13 14">
    <name type="scientific">Adiantum capillus-veneris</name>
    <name type="common">Maidenhair fern</name>
    <dbReference type="NCBI Taxonomy" id="13818"/>
    <lineage>
        <taxon>Eukaryota</taxon>
        <taxon>Viridiplantae</taxon>
        <taxon>Streptophyta</taxon>
        <taxon>Embryophyta</taxon>
        <taxon>Tracheophyta</taxon>
        <taxon>Polypodiopsida</taxon>
        <taxon>Polypodiidae</taxon>
        <taxon>Polypodiales</taxon>
        <taxon>Pteridineae</taxon>
        <taxon>Pteridaceae</taxon>
        <taxon>Vittarioideae</taxon>
        <taxon>Adiantum</taxon>
    </lineage>
</organism>
<sequence length="666" mass="74925">MNRKRRRAAAAEEELEAQRQQTPFVHCSFQDLGLCETLCTHMRERMGFSAPTHIQQAAIPSILSNRDVLVNAETGTGKTVVYLAPIVHKLQAKLKKISRTDGTYALVLVPTRELCLQVYEVVKQLVHRFQWLVPGHVMGGESRMKEKARLRKGITILVATPGRLLDHLQNTSSFCYKNLQWIVFDEADRLLDLGFGKDIKSILLFVDSLQHVSSKNQSNSRGIVRQHLLLSATLGDEVMELASLSLQNPARIGFSEPLQHEEEPSASASSRVEKISANLNDSSKCNAGRNPLEYSMPVQLAQNFVLVPCNLRLVTLLVVLHTWLDRSSGHKVVVFLSTCDSVDFHYALLTDFFWSFSPREEQGHDRGLINGKCFRLHGNMSQQERTETFLEFNKENSALLLCTDVAARGLDIPKVTHILQYDPPGDANAYVHRVGRTARLGQKGEALLFLQPCERDYLTELHKHSVILQEVSFRGMWAKLFRKIKVNTATDCDLLETHPTVSNLLKSLESFISKQASMKEIAADAFRSYVRAYTAHKGDLRAIFQVKKLHLGHVAKSFGLADRPSLLGKSLTKKRSREAKAKAKHFKRAKKQQQSLKPARMADDGDNLSHSFAEMCFMPISDIYSRRTNLFSVKMASPTVGIDLELCPWDYRQVDDTGSADTTTLG</sequence>
<dbReference type="PROSITE" id="PS51192">
    <property type="entry name" value="HELICASE_ATP_BIND_1"/>
    <property type="match status" value="1"/>
</dbReference>
<keyword evidence="2 8" id="KW-0547">Nucleotide-binding</keyword>
<dbReference type="InterPro" id="IPR027417">
    <property type="entry name" value="P-loop_NTPase"/>
</dbReference>
<evidence type="ECO:0000313" key="14">
    <source>
        <dbReference type="Proteomes" id="UP000886520"/>
    </source>
</evidence>
<dbReference type="SMART" id="SM00490">
    <property type="entry name" value="HELICc"/>
    <property type="match status" value="1"/>
</dbReference>
<feature type="short sequence motif" description="Q motif" evidence="7">
    <location>
        <begin position="27"/>
        <end position="56"/>
    </location>
</feature>
<dbReference type="CDD" id="cd18787">
    <property type="entry name" value="SF2_C_DEAD"/>
    <property type="match status" value="1"/>
</dbReference>
<dbReference type="InterPro" id="IPR000629">
    <property type="entry name" value="RNA-helicase_DEAD-box_CS"/>
</dbReference>
<dbReference type="GO" id="GO:0005524">
    <property type="term" value="F:ATP binding"/>
    <property type="evidence" value="ECO:0007669"/>
    <property type="project" value="UniProtKB-UniRule"/>
</dbReference>
<dbReference type="SMART" id="SM01178">
    <property type="entry name" value="DUF4217"/>
    <property type="match status" value="1"/>
</dbReference>
<feature type="domain" description="Helicase ATP-binding" evidence="10">
    <location>
        <begin position="59"/>
        <end position="252"/>
    </location>
</feature>
<evidence type="ECO:0000259" key="12">
    <source>
        <dbReference type="PROSITE" id="PS51195"/>
    </source>
</evidence>
<accession>A0A9D4V1Q3</accession>
<dbReference type="Proteomes" id="UP000886520">
    <property type="component" value="Chromosome 7"/>
</dbReference>
<evidence type="ECO:0000259" key="10">
    <source>
        <dbReference type="PROSITE" id="PS51192"/>
    </source>
</evidence>
<evidence type="ECO:0000256" key="3">
    <source>
        <dbReference type="ARBA" id="ARBA00022801"/>
    </source>
</evidence>
<dbReference type="SUPFAM" id="SSF52540">
    <property type="entry name" value="P-loop containing nucleoside triphosphate hydrolases"/>
    <property type="match status" value="2"/>
</dbReference>
<dbReference type="PROSITE" id="PS51194">
    <property type="entry name" value="HELICASE_CTER"/>
    <property type="match status" value="1"/>
</dbReference>
<evidence type="ECO:0000256" key="6">
    <source>
        <dbReference type="ARBA" id="ARBA00022884"/>
    </source>
</evidence>
<evidence type="ECO:0000256" key="1">
    <source>
        <dbReference type="ARBA" id="ARBA00022528"/>
    </source>
</evidence>
<evidence type="ECO:0000256" key="7">
    <source>
        <dbReference type="PROSITE-ProRule" id="PRU00552"/>
    </source>
</evidence>
<keyword evidence="5 8" id="KW-0067">ATP-binding</keyword>
<dbReference type="GO" id="GO:0016787">
    <property type="term" value="F:hydrolase activity"/>
    <property type="evidence" value="ECO:0007669"/>
    <property type="project" value="UniProtKB-KW"/>
</dbReference>
<dbReference type="AlphaFoldDB" id="A0A9D4V1Q3"/>
<evidence type="ECO:0000259" key="11">
    <source>
        <dbReference type="PROSITE" id="PS51194"/>
    </source>
</evidence>
<dbReference type="OrthoDB" id="422663at2759"/>
<dbReference type="InterPro" id="IPR011545">
    <property type="entry name" value="DEAD/DEAH_box_helicase_dom"/>
</dbReference>
<evidence type="ECO:0000256" key="4">
    <source>
        <dbReference type="ARBA" id="ARBA00022806"/>
    </source>
</evidence>
<evidence type="ECO:0000256" key="9">
    <source>
        <dbReference type="RuleBase" id="RU365068"/>
    </source>
</evidence>
<dbReference type="InterPro" id="IPR014001">
    <property type="entry name" value="Helicase_ATP-bd"/>
</dbReference>
<comment type="catalytic activity">
    <reaction evidence="9">
        <text>ATP + H2O = ADP + phosphate + H(+)</text>
        <dbReference type="Rhea" id="RHEA:13065"/>
        <dbReference type="ChEBI" id="CHEBI:15377"/>
        <dbReference type="ChEBI" id="CHEBI:15378"/>
        <dbReference type="ChEBI" id="CHEBI:30616"/>
        <dbReference type="ChEBI" id="CHEBI:43474"/>
        <dbReference type="ChEBI" id="CHEBI:456216"/>
        <dbReference type="EC" id="3.6.4.13"/>
    </reaction>
</comment>
<keyword evidence="1" id="KW-0934">Plastid</keyword>
<name>A0A9D4V1Q3_ADICA</name>
<comment type="similarity">
    <text evidence="8">Belongs to the DEAD box helicase family.</text>
</comment>
<dbReference type="Pfam" id="PF00270">
    <property type="entry name" value="DEAD"/>
    <property type="match status" value="1"/>
</dbReference>
<keyword evidence="1" id="KW-0150">Chloroplast</keyword>
<dbReference type="InterPro" id="IPR001650">
    <property type="entry name" value="Helicase_C-like"/>
</dbReference>
<keyword evidence="14" id="KW-1185">Reference proteome</keyword>
<feature type="domain" description="DEAD-box RNA helicase Q" evidence="12">
    <location>
        <begin position="27"/>
        <end position="56"/>
    </location>
</feature>
<comment type="caution">
    <text evidence="13">The sequence shown here is derived from an EMBL/GenBank/DDBJ whole genome shotgun (WGS) entry which is preliminary data.</text>
</comment>
<evidence type="ECO:0000256" key="8">
    <source>
        <dbReference type="RuleBase" id="RU000492"/>
    </source>
</evidence>
<feature type="domain" description="Helicase C-terminal" evidence="11">
    <location>
        <begin position="312"/>
        <end position="505"/>
    </location>
</feature>
<dbReference type="InterPro" id="IPR014014">
    <property type="entry name" value="RNA_helicase_DEAD_Q_motif"/>
</dbReference>
<keyword evidence="3 8" id="KW-0378">Hydrolase</keyword>
<dbReference type="EMBL" id="JABFUD020000007">
    <property type="protein sequence ID" value="KAI5077840.1"/>
    <property type="molecule type" value="Genomic_DNA"/>
</dbReference>
<keyword evidence="4 8" id="KW-0347">Helicase</keyword>
<dbReference type="Pfam" id="PF13959">
    <property type="entry name" value="CTE_SPB4"/>
    <property type="match status" value="1"/>
</dbReference>
<evidence type="ECO:0000256" key="2">
    <source>
        <dbReference type="ARBA" id="ARBA00022741"/>
    </source>
</evidence>
<dbReference type="GO" id="GO:0003724">
    <property type="term" value="F:RNA helicase activity"/>
    <property type="evidence" value="ECO:0007669"/>
    <property type="project" value="UniProtKB-EC"/>
</dbReference>
<dbReference type="PANTHER" id="PTHR24031">
    <property type="entry name" value="RNA HELICASE"/>
    <property type="match status" value="1"/>
</dbReference>
<dbReference type="Gene3D" id="3.40.50.300">
    <property type="entry name" value="P-loop containing nucleotide triphosphate hydrolases"/>
    <property type="match status" value="2"/>
</dbReference>
<dbReference type="GO" id="GO:0003723">
    <property type="term" value="F:RNA binding"/>
    <property type="evidence" value="ECO:0007669"/>
    <property type="project" value="UniProtKB-UniRule"/>
</dbReference>
<comment type="domain">
    <text evidence="9">The Q motif is unique to and characteristic of the DEAD box family of RNA helicases and controls ATP binding and hydrolysis.</text>
</comment>
<reference evidence="13" key="1">
    <citation type="submission" date="2021-01" db="EMBL/GenBank/DDBJ databases">
        <title>Adiantum capillus-veneris genome.</title>
        <authorList>
            <person name="Fang Y."/>
            <person name="Liao Q."/>
        </authorList>
    </citation>
    <scope>NUCLEOTIDE SEQUENCE</scope>
    <source>
        <strain evidence="13">H3</strain>
        <tissue evidence="13">Leaf</tissue>
    </source>
</reference>
<dbReference type="PROSITE" id="PS00039">
    <property type="entry name" value="DEAD_ATP_HELICASE"/>
    <property type="match status" value="1"/>
</dbReference>
<evidence type="ECO:0000313" key="13">
    <source>
        <dbReference type="EMBL" id="KAI5077840.1"/>
    </source>
</evidence>
<keyword evidence="6 9" id="KW-0694">RNA-binding</keyword>
<proteinExistence type="inferred from homology"/>